<dbReference type="Pfam" id="PF22694">
    <property type="entry name" value="CtpB_N-like"/>
    <property type="match status" value="1"/>
</dbReference>
<keyword evidence="3 5" id="KW-0378">Hydrolase</keyword>
<evidence type="ECO:0000256" key="1">
    <source>
        <dbReference type="ARBA" id="ARBA00009179"/>
    </source>
</evidence>
<dbReference type="GO" id="GO:0030288">
    <property type="term" value="C:outer membrane-bounded periplasmic space"/>
    <property type="evidence" value="ECO:0007669"/>
    <property type="project" value="TreeGrafter"/>
</dbReference>
<proteinExistence type="inferred from homology"/>
<evidence type="ECO:0000313" key="8">
    <source>
        <dbReference type="EMBL" id="OGY55346.1"/>
    </source>
</evidence>
<dbReference type="InterPro" id="IPR001478">
    <property type="entry name" value="PDZ"/>
</dbReference>
<dbReference type="PANTHER" id="PTHR32060:SF30">
    <property type="entry name" value="CARBOXY-TERMINAL PROCESSING PROTEASE CTPA"/>
    <property type="match status" value="1"/>
</dbReference>
<name>A0A1G1YU95_9BACT</name>
<accession>A0A1G1YU95</accession>
<feature type="domain" description="PDZ" evidence="7">
    <location>
        <begin position="112"/>
        <end position="172"/>
    </location>
</feature>
<evidence type="ECO:0000256" key="3">
    <source>
        <dbReference type="ARBA" id="ARBA00022801"/>
    </source>
</evidence>
<dbReference type="NCBIfam" id="TIGR00225">
    <property type="entry name" value="prc"/>
    <property type="match status" value="1"/>
</dbReference>
<dbReference type="PANTHER" id="PTHR32060">
    <property type="entry name" value="TAIL-SPECIFIC PROTEASE"/>
    <property type="match status" value="1"/>
</dbReference>
<gene>
    <name evidence="8" type="ORF">A3A24_01400</name>
</gene>
<dbReference type="SUPFAM" id="SSF52096">
    <property type="entry name" value="ClpP/crotonase"/>
    <property type="match status" value="1"/>
</dbReference>
<dbReference type="Gene3D" id="3.90.226.10">
    <property type="entry name" value="2-enoyl-CoA Hydratase, Chain A, domain 1"/>
    <property type="match status" value="1"/>
</dbReference>
<dbReference type="InterPro" id="IPR004447">
    <property type="entry name" value="Peptidase_S41A"/>
</dbReference>
<comment type="similarity">
    <text evidence="1 5">Belongs to the peptidase S41A family.</text>
</comment>
<dbReference type="GO" id="GO:0004175">
    <property type="term" value="F:endopeptidase activity"/>
    <property type="evidence" value="ECO:0007669"/>
    <property type="project" value="TreeGrafter"/>
</dbReference>
<dbReference type="SUPFAM" id="SSF50156">
    <property type="entry name" value="PDZ domain-like"/>
    <property type="match status" value="1"/>
</dbReference>
<evidence type="ECO:0000256" key="4">
    <source>
        <dbReference type="ARBA" id="ARBA00022825"/>
    </source>
</evidence>
<dbReference type="Pfam" id="PF00595">
    <property type="entry name" value="PDZ"/>
    <property type="match status" value="1"/>
</dbReference>
<sequence length="402" mass="43715">MFSGLQKNTVFIVVIVGLVISFGSGFYVGAGQSRVVYLEGISGIDIGKPQGVDFSLFWDAWRIVQEKFATKEPLNNQNMVYGAISGMLGSLEDPYTTFMNPEDSQRFFDDLQGSFEGVGMEIGIRNKALQVISPLEGTPAKAAGVKAGDRIIKIGDIVTDGMSVEKAVSLIRGPKGTEVKLTLFREGWDETKEMSIVRDVIVIPSLEWKLKGDVAYIKLFQFSEKAGRDFRKAVQDILASNAKSIVLDVRNNPGGFLDVAVDITGWFVERGSTVVTEELKDASEQRVHQARGTAGLLSYPLVVLINEGSASASEIVAGALRDNRGILLIGQQSFGKGSVQEIENLRDDSSLKVTVAKWLTPKGNVIQGVGLKPDIEIENTPEDEEKGIDAQLDKALEVVKDL</sequence>
<dbReference type="EMBL" id="MHIP01000007">
    <property type="protein sequence ID" value="OGY55346.1"/>
    <property type="molecule type" value="Genomic_DNA"/>
</dbReference>
<dbReference type="InterPro" id="IPR029045">
    <property type="entry name" value="ClpP/crotonase-like_dom_sf"/>
</dbReference>
<dbReference type="PROSITE" id="PS50106">
    <property type="entry name" value="PDZ"/>
    <property type="match status" value="1"/>
</dbReference>
<dbReference type="GO" id="GO:0007165">
    <property type="term" value="P:signal transduction"/>
    <property type="evidence" value="ECO:0007669"/>
    <property type="project" value="TreeGrafter"/>
</dbReference>
<keyword evidence="6" id="KW-1133">Transmembrane helix</keyword>
<dbReference type="Pfam" id="PF03572">
    <property type="entry name" value="Peptidase_S41"/>
    <property type="match status" value="1"/>
</dbReference>
<comment type="caution">
    <text evidence="8">The sequence shown here is derived from an EMBL/GenBank/DDBJ whole genome shotgun (WGS) entry which is preliminary data.</text>
</comment>
<dbReference type="Proteomes" id="UP000176512">
    <property type="component" value="Unassembled WGS sequence"/>
</dbReference>
<dbReference type="GO" id="GO:0006508">
    <property type="term" value="P:proteolysis"/>
    <property type="evidence" value="ECO:0007669"/>
    <property type="project" value="UniProtKB-KW"/>
</dbReference>
<dbReference type="AlphaFoldDB" id="A0A1G1YU95"/>
<evidence type="ECO:0000256" key="5">
    <source>
        <dbReference type="RuleBase" id="RU004404"/>
    </source>
</evidence>
<keyword evidence="6" id="KW-0812">Transmembrane</keyword>
<feature type="transmembrane region" description="Helical" evidence="6">
    <location>
        <begin position="9"/>
        <end position="28"/>
    </location>
</feature>
<dbReference type="CDD" id="cd06782">
    <property type="entry name" value="cpPDZ_CPP-like"/>
    <property type="match status" value="1"/>
</dbReference>
<organism evidence="8 9">
    <name type="scientific">Candidatus Buchananbacteria bacterium RIFCSPLOWO2_01_FULL_46_12</name>
    <dbReference type="NCBI Taxonomy" id="1797546"/>
    <lineage>
        <taxon>Bacteria</taxon>
        <taxon>Candidatus Buchananiibacteriota</taxon>
    </lineage>
</organism>
<dbReference type="InterPro" id="IPR055210">
    <property type="entry name" value="CtpA/B_N"/>
</dbReference>
<evidence type="ECO:0000256" key="2">
    <source>
        <dbReference type="ARBA" id="ARBA00022670"/>
    </source>
</evidence>
<dbReference type="Gene3D" id="3.30.750.44">
    <property type="match status" value="1"/>
</dbReference>
<protein>
    <recommendedName>
        <fullName evidence="7">PDZ domain-containing protein</fullName>
    </recommendedName>
</protein>
<dbReference type="InterPro" id="IPR036034">
    <property type="entry name" value="PDZ_sf"/>
</dbReference>
<keyword evidence="2 5" id="KW-0645">Protease</keyword>
<dbReference type="SMART" id="SM00228">
    <property type="entry name" value="PDZ"/>
    <property type="match status" value="1"/>
</dbReference>
<dbReference type="FunFam" id="2.30.42.10:FF:000063">
    <property type="entry name" value="Peptidase, S41 family"/>
    <property type="match status" value="1"/>
</dbReference>
<keyword evidence="6" id="KW-0472">Membrane</keyword>
<dbReference type="SMART" id="SM00245">
    <property type="entry name" value="TSPc"/>
    <property type="match status" value="1"/>
</dbReference>
<evidence type="ECO:0000313" key="9">
    <source>
        <dbReference type="Proteomes" id="UP000176512"/>
    </source>
</evidence>
<reference evidence="8 9" key="1">
    <citation type="journal article" date="2016" name="Nat. Commun.">
        <title>Thousands of microbial genomes shed light on interconnected biogeochemical processes in an aquifer system.</title>
        <authorList>
            <person name="Anantharaman K."/>
            <person name="Brown C.T."/>
            <person name="Hug L.A."/>
            <person name="Sharon I."/>
            <person name="Castelle C.J."/>
            <person name="Probst A.J."/>
            <person name="Thomas B.C."/>
            <person name="Singh A."/>
            <person name="Wilkins M.J."/>
            <person name="Karaoz U."/>
            <person name="Brodie E.L."/>
            <person name="Williams K.H."/>
            <person name="Hubbard S.S."/>
            <person name="Banfield J.F."/>
        </authorList>
    </citation>
    <scope>NUCLEOTIDE SEQUENCE [LARGE SCALE GENOMIC DNA]</scope>
</reference>
<dbReference type="Gene3D" id="2.30.42.10">
    <property type="match status" value="1"/>
</dbReference>
<evidence type="ECO:0000256" key="6">
    <source>
        <dbReference type="SAM" id="Phobius"/>
    </source>
</evidence>
<dbReference type="CDD" id="cd07560">
    <property type="entry name" value="Peptidase_S41_CPP"/>
    <property type="match status" value="1"/>
</dbReference>
<dbReference type="GO" id="GO:0008236">
    <property type="term" value="F:serine-type peptidase activity"/>
    <property type="evidence" value="ECO:0007669"/>
    <property type="project" value="UniProtKB-KW"/>
</dbReference>
<dbReference type="InterPro" id="IPR005151">
    <property type="entry name" value="Tail-specific_protease"/>
</dbReference>
<evidence type="ECO:0000259" key="7">
    <source>
        <dbReference type="PROSITE" id="PS50106"/>
    </source>
</evidence>
<keyword evidence="4 5" id="KW-0720">Serine protease</keyword>